<dbReference type="SUPFAM" id="SSF53850">
    <property type="entry name" value="Periplasmic binding protein-like II"/>
    <property type="match status" value="1"/>
</dbReference>
<feature type="domain" description="SsuA/THI5-like" evidence="5">
    <location>
        <begin position="49"/>
        <end position="251"/>
    </location>
</feature>
<evidence type="ECO:0000256" key="3">
    <source>
        <dbReference type="ARBA" id="ARBA00022729"/>
    </source>
</evidence>
<dbReference type="EMBL" id="JAAGOA010000008">
    <property type="protein sequence ID" value="NEE01262.1"/>
    <property type="molecule type" value="Genomic_DNA"/>
</dbReference>
<dbReference type="GO" id="GO:0042597">
    <property type="term" value="C:periplasmic space"/>
    <property type="evidence" value="ECO:0007669"/>
    <property type="project" value="UniProtKB-SubCell"/>
</dbReference>
<dbReference type="PANTHER" id="PTHR30024">
    <property type="entry name" value="ALIPHATIC SULFONATES-BINDING PROTEIN-RELATED"/>
    <property type="match status" value="1"/>
</dbReference>
<evidence type="ECO:0000259" key="5">
    <source>
        <dbReference type="Pfam" id="PF09084"/>
    </source>
</evidence>
<dbReference type="InterPro" id="IPR015168">
    <property type="entry name" value="SsuA/THI5"/>
</dbReference>
<dbReference type="AlphaFoldDB" id="A0A6L9S9M4"/>
<reference evidence="6 7" key="1">
    <citation type="submission" date="2020-02" db="EMBL/GenBank/DDBJ databases">
        <authorList>
            <person name="Li X.-J."/>
            <person name="Han X.-M."/>
        </authorList>
    </citation>
    <scope>NUCLEOTIDE SEQUENCE [LARGE SCALE GENOMIC DNA]</scope>
    <source>
        <strain evidence="6 7">CCTCC AB 2017055</strain>
    </source>
</reference>
<evidence type="ECO:0000313" key="7">
    <source>
        <dbReference type="Proteomes" id="UP000475214"/>
    </source>
</evidence>
<proteinExistence type="inferred from homology"/>
<evidence type="ECO:0000256" key="2">
    <source>
        <dbReference type="ARBA" id="ARBA00010742"/>
    </source>
</evidence>
<keyword evidence="7" id="KW-1185">Reference proteome</keyword>
<feature type="region of interest" description="Disordered" evidence="4">
    <location>
        <begin position="1"/>
        <end position="30"/>
    </location>
</feature>
<comment type="similarity">
    <text evidence="2">Belongs to the bacterial solute-binding protein SsuA/TauA family.</text>
</comment>
<evidence type="ECO:0000256" key="1">
    <source>
        <dbReference type="ARBA" id="ARBA00004418"/>
    </source>
</evidence>
<dbReference type="Proteomes" id="UP000475214">
    <property type="component" value="Unassembled WGS sequence"/>
</dbReference>
<comment type="subcellular location">
    <subcellularLocation>
        <location evidence="1">Periplasm</location>
    </subcellularLocation>
</comment>
<evidence type="ECO:0000313" key="6">
    <source>
        <dbReference type="EMBL" id="NEE01262.1"/>
    </source>
</evidence>
<dbReference type="PANTHER" id="PTHR30024:SF47">
    <property type="entry name" value="TAURINE-BINDING PERIPLASMIC PROTEIN"/>
    <property type="match status" value="1"/>
</dbReference>
<organism evidence="6 7">
    <name type="scientific">Phytoactinopolyspora halotolerans</name>
    <dbReference type="NCBI Taxonomy" id="1981512"/>
    <lineage>
        <taxon>Bacteria</taxon>
        <taxon>Bacillati</taxon>
        <taxon>Actinomycetota</taxon>
        <taxon>Actinomycetes</taxon>
        <taxon>Jiangellales</taxon>
        <taxon>Jiangellaceae</taxon>
        <taxon>Phytoactinopolyspora</taxon>
    </lineage>
</organism>
<gene>
    <name evidence="6" type="ORF">G1H10_13895</name>
</gene>
<evidence type="ECO:0000256" key="4">
    <source>
        <dbReference type="SAM" id="MobiDB-lite"/>
    </source>
</evidence>
<protein>
    <submittedName>
        <fullName evidence="6">ABC transporter substrate-binding protein</fullName>
    </submittedName>
</protein>
<accession>A0A6L9S9M4</accession>
<keyword evidence="3" id="KW-0732">Signal</keyword>
<dbReference type="Gene3D" id="3.40.190.10">
    <property type="entry name" value="Periplasmic binding protein-like II"/>
    <property type="match status" value="2"/>
</dbReference>
<dbReference type="Pfam" id="PF09084">
    <property type="entry name" value="NMT1"/>
    <property type="match status" value="1"/>
</dbReference>
<sequence length="314" mass="32591">MVLAGCGGSDGDPDAGSPGDPAGAGTGGPDGVEELTVGYFPLVHTVTAVHAEEAGIFADEGLDITLEQTAGGAQAIPSLVAGEYDITYGNFASIILAVEQGLPLRIIAGNDVGAADHAIMVREDSTFQSAADLEGGRVAVNNLENIGTVAVNALVTDAGGDPDAVEFVELAYPDMQAALDRGDVDAIWQVEPFQAGALEAGHRVLVELFSGPVADMPVAGWVTTEQFADENPEVIQAFRRALAAAVDEVQDNRELLVEKVPTYTEVPVEVVEAVAMPVWDAEPNVEQLQKLADLMESDGITSGPTDVAQIIISD</sequence>
<comment type="caution">
    <text evidence="6">The sequence shown here is derived from an EMBL/GenBank/DDBJ whole genome shotgun (WGS) entry which is preliminary data.</text>
</comment>
<name>A0A6L9S9M4_9ACTN</name>
<feature type="compositionally biased region" description="Gly residues" evidence="4">
    <location>
        <begin position="1"/>
        <end position="10"/>
    </location>
</feature>